<keyword evidence="1" id="KW-0472">Membrane</keyword>
<reference evidence="2" key="2">
    <citation type="submission" date="2012-06" db="EMBL/GenBank/DDBJ databases">
        <authorList>
            <person name="Yu Y."/>
            <person name="Currie J."/>
            <person name="Lomeli R."/>
            <person name="Angelova A."/>
            <person name="Collura K."/>
            <person name="Wissotski M."/>
            <person name="Campos D."/>
            <person name="Kudrna D."/>
            <person name="Golser W."/>
            <person name="Ashely E."/>
            <person name="Descour A."/>
            <person name="Fernandes J."/>
            <person name="Soderlund C."/>
            <person name="Walbot V."/>
        </authorList>
    </citation>
    <scope>NUCLEOTIDE SEQUENCE</scope>
    <source>
        <strain evidence="2">B73</strain>
    </source>
</reference>
<dbReference type="EMBL" id="BT066179">
    <property type="protein sequence ID" value="ACN32055.1"/>
    <property type="molecule type" value="mRNA"/>
</dbReference>
<accession>C0PD10</accession>
<dbReference type="AlphaFoldDB" id="C0PD10"/>
<proteinExistence type="evidence at transcript level"/>
<evidence type="ECO:0000256" key="1">
    <source>
        <dbReference type="SAM" id="Phobius"/>
    </source>
</evidence>
<name>C0PD10_MAIZE</name>
<evidence type="ECO:0000313" key="2">
    <source>
        <dbReference type="EMBL" id="ACN32055.1"/>
    </source>
</evidence>
<keyword evidence="1" id="KW-0812">Transmembrane</keyword>
<organism evidence="2">
    <name type="scientific">Zea mays</name>
    <name type="common">Maize</name>
    <dbReference type="NCBI Taxonomy" id="4577"/>
    <lineage>
        <taxon>Eukaryota</taxon>
        <taxon>Viridiplantae</taxon>
        <taxon>Streptophyta</taxon>
        <taxon>Embryophyta</taxon>
        <taxon>Tracheophyta</taxon>
        <taxon>Spermatophyta</taxon>
        <taxon>Magnoliopsida</taxon>
        <taxon>Liliopsida</taxon>
        <taxon>Poales</taxon>
        <taxon>Poaceae</taxon>
        <taxon>PACMAD clade</taxon>
        <taxon>Panicoideae</taxon>
        <taxon>Andropogonodae</taxon>
        <taxon>Andropogoneae</taxon>
        <taxon>Tripsacinae</taxon>
        <taxon>Zea</taxon>
    </lineage>
</organism>
<feature type="transmembrane region" description="Helical" evidence="1">
    <location>
        <begin position="270"/>
        <end position="292"/>
    </location>
</feature>
<sequence>MHALREHDALAAPGAGGVRTYACMLVEWLVVRAVCNACMHACTRHMDVYRGPVVVGRELDVVVHGQVRVQRRHGPCEAPQVAVHGGGGGGARLDVEERGHVLGRVVGEAVEVVVGGEAVQRVVVVVPAGGGGGAVLARSWWWWAWRQAGVLEGRELHELPVVEAGGGPSSRRCGKVVVQMVQLLQQRRLGVRRGRLPAAAHVLLQDVVQRVVVAAGGVVRVHHQQRRLRLLLLVVNVGVHVVADDGHRRALARAALVHVRCRRRRMGRRVVVSCCLLLHAAALAVVHEVLLLEHPADHPPLLLLRRLVSRRATDRCGSSRRRRLRRRGVVGRMFGGGEQQVVRGAGAGVDGRLEAVLVHDPVGLLPVRGAALVEDERLAHADAAGARRGVDGLVAAGGLPEPGGGGAVGARPRRVLLVLVAEEVPVVLGARTDAALLLDVPWLQLVQVDVADDVQVDALRRHLLLQVVGQQLLLRRVETEPRRHHRLPVHRDAHDRSPS</sequence>
<keyword evidence="1" id="KW-1133">Transmembrane helix</keyword>
<protein>
    <submittedName>
        <fullName evidence="2">Uncharacterized protein</fullName>
    </submittedName>
</protein>
<reference evidence="2" key="1">
    <citation type="journal article" date="2009" name="PLoS Genet.">
        <title>Sequencing, mapping, and analysis of 27,455 maize full-length cDNAs.</title>
        <authorList>
            <person name="Soderlund C."/>
            <person name="Descour A."/>
            <person name="Kudrna D."/>
            <person name="Bomhoff M."/>
            <person name="Boyd L."/>
            <person name="Currie J."/>
            <person name="Angelova A."/>
            <person name="Collura K."/>
            <person name="Wissotski M."/>
            <person name="Ashley E."/>
            <person name="Morrow D."/>
            <person name="Fernandes J."/>
            <person name="Walbot V."/>
            <person name="Yu Y."/>
        </authorList>
    </citation>
    <scope>NUCLEOTIDE SEQUENCE</scope>
    <source>
        <strain evidence="2">B73</strain>
    </source>
</reference>